<comment type="caution">
    <text evidence="3">Lacks conserved residue(s) required for the propagation of feature annotation.</text>
</comment>
<feature type="transmembrane region" description="Helical" evidence="4">
    <location>
        <begin position="6"/>
        <end position="25"/>
    </location>
</feature>
<dbReference type="GO" id="GO:0008982">
    <property type="term" value="F:protein-N(PI)-phosphohistidine-sugar phosphotransferase activity"/>
    <property type="evidence" value="ECO:0007669"/>
    <property type="project" value="InterPro"/>
</dbReference>
<protein>
    <recommendedName>
        <fullName evidence="5">PTS EIIB type-1 domain-containing protein</fullName>
    </recommendedName>
</protein>
<keyword evidence="1" id="KW-0808">Transferase</keyword>
<evidence type="ECO:0000313" key="7">
    <source>
        <dbReference type="Proteomes" id="UP000824175"/>
    </source>
</evidence>
<dbReference type="GO" id="GO:0009401">
    <property type="term" value="P:phosphoenolpyruvate-dependent sugar phosphotransferase system"/>
    <property type="evidence" value="ECO:0007669"/>
    <property type="project" value="UniProtKB-KW"/>
</dbReference>
<keyword evidence="4" id="KW-0472">Membrane</keyword>
<name>A0A9D1L0J8_9FIRM</name>
<evidence type="ECO:0000256" key="3">
    <source>
        <dbReference type="PROSITE-ProRule" id="PRU00421"/>
    </source>
</evidence>
<dbReference type="AlphaFoldDB" id="A0A9D1L0J8"/>
<keyword evidence="4" id="KW-1133">Transmembrane helix</keyword>
<organism evidence="6 7">
    <name type="scientific">Candidatus Fimiplasma intestinipullorum</name>
    <dbReference type="NCBI Taxonomy" id="2840825"/>
    <lineage>
        <taxon>Bacteria</taxon>
        <taxon>Bacillati</taxon>
        <taxon>Bacillota</taxon>
        <taxon>Clostridia</taxon>
        <taxon>Eubacteriales</taxon>
        <taxon>Candidatus Fimiplasma</taxon>
    </lineage>
</organism>
<dbReference type="Proteomes" id="UP000824175">
    <property type="component" value="Unassembled WGS sequence"/>
</dbReference>
<proteinExistence type="predicted"/>
<dbReference type="EMBL" id="DVMJ01000108">
    <property type="protein sequence ID" value="HIU14713.1"/>
    <property type="molecule type" value="Genomic_DNA"/>
</dbReference>
<dbReference type="InterPro" id="IPR001996">
    <property type="entry name" value="PTS_IIB_1"/>
</dbReference>
<comment type="caution">
    <text evidence="6">The sequence shown here is derived from an EMBL/GenBank/DDBJ whole genome shotgun (WGS) entry which is preliminary data.</text>
</comment>
<evidence type="ECO:0000256" key="2">
    <source>
        <dbReference type="ARBA" id="ARBA00022683"/>
    </source>
</evidence>
<sequence length="117" mass="12753">MDHHLLYIGIAVAVIVLLIAVYCFLRFGHIKRKPKLKSGLDLDKLVAGLGGRDNISHLEADGSKVVFQLGDARQIRAEEIKALGASGIVSSKDKVSIIFGKVSEPLAVELTDYLKNR</sequence>
<reference evidence="6" key="1">
    <citation type="submission" date="2020-10" db="EMBL/GenBank/DDBJ databases">
        <authorList>
            <person name="Gilroy R."/>
        </authorList>
    </citation>
    <scope>NUCLEOTIDE SEQUENCE</scope>
    <source>
        <strain evidence="6">CHK195-11698</strain>
    </source>
</reference>
<evidence type="ECO:0000259" key="5">
    <source>
        <dbReference type="PROSITE" id="PS51098"/>
    </source>
</evidence>
<gene>
    <name evidence="6" type="ORF">IAD15_11715</name>
</gene>
<evidence type="ECO:0000313" key="6">
    <source>
        <dbReference type="EMBL" id="HIU14713.1"/>
    </source>
</evidence>
<keyword evidence="2" id="KW-0598">Phosphotransferase system</keyword>
<keyword evidence="4" id="KW-0812">Transmembrane</keyword>
<accession>A0A9D1L0J8</accession>
<dbReference type="PROSITE" id="PS51098">
    <property type="entry name" value="PTS_EIIB_TYPE_1"/>
    <property type="match status" value="1"/>
</dbReference>
<dbReference type="SUPFAM" id="SSF55604">
    <property type="entry name" value="Glucose permease domain IIB"/>
    <property type="match status" value="1"/>
</dbReference>
<reference evidence="6" key="2">
    <citation type="journal article" date="2021" name="PeerJ">
        <title>Extensive microbial diversity within the chicken gut microbiome revealed by metagenomics and culture.</title>
        <authorList>
            <person name="Gilroy R."/>
            <person name="Ravi A."/>
            <person name="Getino M."/>
            <person name="Pursley I."/>
            <person name="Horton D.L."/>
            <person name="Alikhan N.F."/>
            <person name="Baker D."/>
            <person name="Gharbi K."/>
            <person name="Hall N."/>
            <person name="Watson M."/>
            <person name="Adriaenssens E.M."/>
            <person name="Foster-Nyarko E."/>
            <person name="Jarju S."/>
            <person name="Secka A."/>
            <person name="Antonio M."/>
            <person name="Oren A."/>
            <person name="Chaudhuri R.R."/>
            <person name="La Ragione R."/>
            <person name="Hildebrand F."/>
            <person name="Pallen M.J."/>
        </authorList>
    </citation>
    <scope>NUCLEOTIDE SEQUENCE</scope>
    <source>
        <strain evidence="6">CHK195-11698</strain>
    </source>
</reference>
<evidence type="ECO:0000256" key="4">
    <source>
        <dbReference type="SAM" id="Phobius"/>
    </source>
</evidence>
<dbReference type="InterPro" id="IPR036878">
    <property type="entry name" value="Glu_permease_IIB"/>
</dbReference>
<evidence type="ECO:0000256" key="1">
    <source>
        <dbReference type="ARBA" id="ARBA00022679"/>
    </source>
</evidence>
<feature type="domain" description="PTS EIIB type-1" evidence="5">
    <location>
        <begin position="39"/>
        <end position="117"/>
    </location>
</feature>
<dbReference type="Gene3D" id="3.30.1360.60">
    <property type="entry name" value="Glucose permease domain IIB"/>
    <property type="match status" value="1"/>
</dbReference>